<dbReference type="OrthoDB" id="3264316at2759"/>
<comment type="caution">
    <text evidence="1">The sequence shown here is derived from an EMBL/GenBank/DDBJ whole genome shotgun (WGS) entry which is preliminary data.</text>
</comment>
<gene>
    <name evidence="1" type="ORF">VP01_142g4</name>
</gene>
<sequence>MVEGSFINLSCPFIVGQRLLSILSILLWRKSTFYLAEEVCSSVRGSLKPRTIEKCVSSNFWLKDKYQDHFIRPKKLSTLMLKFLKNKRSNLFVDTVM</sequence>
<name>A0A0L6VKL4_9BASI</name>
<organism evidence="1 2">
    <name type="scientific">Puccinia sorghi</name>
    <dbReference type="NCBI Taxonomy" id="27349"/>
    <lineage>
        <taxon>Eukaryota</taxon>
        <taxon>Fungi</taxon>
        <taxon>Dikarya</taxon>
        <taxon>Basidiomycota</taxon>
        <taxon>Pucciniomycotina</taxon>
        <taxon>Pucciniomycetes</taxon>
        <taxon>Pucciniales</taxon>
        <taxon>Pucciniaceae</taxon>
        <taxon>Puccinia</taxon>
    </lineage>
</organism>
<accession>A0A0L6VKL4</accession>
<evidence type="ECO:0000313" key="1">
    <source>
        <dbReference type="EMBL" id="KNZ61244.1"/>
    </source>
</evidence>
<dbReference type="EMBL" id="LAVV01004777">
    <property type="protein sequence ID" value="KNZ61244.1"/>
    <property type="molecule type" value="Genomic_DNA"/>
</dbReference>
<dbReference type="Proteomes" id="UP000037035">
    <property type="component" value="Unassembled WGS sequence"/>
</dbReference>
<dbReference type="VEuPathDB" id="FungiDB:VP01_142g4"/>
<keyword evidence="2" id="KW-1185">Reference proteome</keyword>
<protein>
    <submittedName>
        <fullName evidence="1">Uncharacterized protein</fullName>
    </submittedName>
</protein>
<proteinExistence type="predicted"/>
<evidence type="ECO:0000313" key="2">
    <source>
        <dbReference type="Proteomes" id="UP000037035"/>
    </source>
</evidence>
<dbReference type="AlphaFoldDB" id="A0A0L6VKL4"/>
<reference evidence="1 2" key="1">
    <citation type="submission" date="2015-08" db="EMBL/GenBank/DDBJ databases">
        <title>Next Generation Sequencing and Analysis of the Genome of Puccinia sorghi L Schw, the Causal Agent of Maize Common Rust.</title>
        <authorList>
            <person name="Rochi L."/>
            <person name="Burguener G."/>
            <person name="Darino M."/>
            <person name="Turjanski A."/>
            <person name="Kreff E."/>
            <person name="Dieguez M.J."/>
            <person name="Sacco F."/>
        </authorList>
    </citation>
    <scope>NUCLEOTIDE SEQUENCE [LARGE SCALE GENOMIC DNA]</scope>
    <source>
        <strain evidence="1 2">RO10H11247</strain>
    </source>
</reference>